<organism evidence="7 8">
    <name type="scientific">Tripterygium wilfordii</name>
    <name type="common">Thunder God vine</name>
    <dbReference type="NCBI Taxonomy" id="458696"/>
    <lineage>
        <taxon>Eukaryota</taxon>
        <taxon>Viridiplantae</taxon>
        <taxon>Streptophyta</taxon>
        <taxon>Embryophyta</taxon>
        <taxon>Tracheophyta</taxon>
        <taxon>Spermatophyta</taxon>
        <taxon>Magnoliopsida</taxon>
        <taxon>eudicotyledons</taxon>
        <taxon>Gunneridae</taxon>
        <taxon>Pentapetalae</taxon>
        <taxon>rosids</taxon>
        <taxon>fabids</taxon>
        <taxon>Celastrales</taxon>
        <taxon>Celastraceae</taxon>
        <taxon>Tripterygium</taxon>
    </lineage>
</organism>
<feature type="region of interest" description="Disordered" evidence="4">
    <location>
        <begin position="1"/>
        <end position="41"/>
    </location>
</feature>
<dbReference type="Pfam" id="PF23156">
    <property type="entry name" value="DUF7054"/>
    <property type="match status" value="1"/>
</dbReference>
<dbReference type="GO" id="GO:0051117">
    <property type="term" value="F:ATPase binding"/>
    <property type="evidence" value="ECO:0007669"/>
    <property type="project" value="TreeGrafter"/>
</dbReference>
<evidence type="ECO:0000256" key="3">
    <source>
        <dbReference type="SAM" id="Coils"/>
    </source>
</evidence>
<keyword evidence="5" id="KW-0812">Transmembrane</keyword>
<evidence type="ECO:0000256" key="1">
    <source>
        <dbReference type="ARBA" id="ARBA00007039"/>
    </source>
</evidence>
<dbReference type="GO" id="GO:0004252">
    <property type="term" value="F:serine-type endopeptidase activity"/>
    <property type="evidence" value="ECO:0007669"/>
    <property type="project" value="InterPro"/>
</dbReference>
<dbReference type="PANTHER" id="PTHR10381">
    <property type="entry name" value="ATP-DEPENDENT CLP PROTEASE PROTEOLYTIC SUBUNIT"/>
    <property type="match status" value="1"/>
</dbReference>
<feature type="domain" description="DUF7054" evidence="6">
    <location>
        <begin position="120"/>
        <end position="204"/>
    </location>
</feature>
<keyword evidence="5" id="KW-0472">Membrane</keyword>
<dbReference type="SUPFAM" id="SSF52096">
    <property type="entry name" value="ClpP/crotonase"/>
    <property type="match status" value="1"/>
</dbReference>
<feature type="transmembrane region" description="Helical" evidence="5">
    <location>
        <begin position="737"/>
        <end position="753"/>
    </location>
</feature>
<dbReference type="EMBL" id="JAAARO010000020">
    <property type="protein sequence ID" value="KAF5729899.1"/>
    <property type="molecule type" value="Genomic_DNA"/>
</dbReference>
<dbReference type="InterPro" id="IPR001907">
    <property type="entry name" value="ClpP"/>
</dbReference>
<comment type="caution">
    <text evidence="7">The sequence shown here is derived from an EMBL/GenBank/DDBJ whole genome shotgun (WGS) entry which is preliminary data.</text>
</comment>
<dbReference type="InParanoid" id="A0A7J7C6Z0"/>
<dbReference type="CDD" id="cd07017">
    <property type="entry name" value="S14_ClpP_2"/>
    <property type="match status" value="1"/>
</dbReference>
<evidence type="ECO:0000313" key="8">
    <source>
        <dbReference type="Proteomes" id="UP000593562"/>
    </source>
</evidence>
<evidence type="ECO:0000256" key="4">
    <source>
        <dbReference type="SAM" id="MobiDB-lite"/>
    </source>
</evidence>
<dbReference type="GO" id="GO:0009532">
    <property type="term" value="C:plastid stroma"/>
    <property type="evidence" value="ECO:0007669"/>
    <property type="project" value="UniProtKB-ARBA"/>
</dbReference>
<proteinExistence type="inferred from homology"/>
<feature type="compositionally biased region" description="Basic residues" evidence="4">
    <location>
        <begin position="1"/>
        <end position="11"/>
    </location>
</feature>
<feature type="transmembrane region" description="Helical" evidence="5">
    <location>
        <begin position="759"/>
        <end position="778"/>
    </location>
</feature>
<dbReference type="Pfam" id="PF00574">
    <property type="entry name" value="CLP_protease"/>
    <property type="match status" value="1"/>
</dbReference>
<dbReference type="GO" id="GO:0016192">
    <property type="term" value="P:vesicle-mediated transport"/>
    <property type="evidence" value="ECO:0007669"/>
    <property type="project" value="InterPro"/>
</dbReference>
<dbReference type="InterPro" id="IPR003377">
    <property type="entry name" value="Cornichon"/>
</dbReference>
<feature type="transmembrane region" description="Helical" evidence="5">
    <location>
        <begin position="384"/>
        <end position="404"/>
    </location>
</feature>
<gene>
    <name evidence="7" type="ORF">HS088_TW20G00266</name>
</gene>
<feature type="coiled-coil region" evidence="3">
    <location>
        <begin position="833"/>
        <end position="860"/>
    </location>
</feature>
<dbReference type="Pfam" id="PF03311">
    <property type="entry name" value="Cornichon"/>
    <property type="match status" value="1"/>
</dbReference>
<dbReference type="Proteomes" id="UP000593562">
    <property type="component" value="Unassembled WGS sequence"/>
</dbReference>
<dbReference type="GO" id="GO:0004176">
    <property type="term" value="F:ATP-dependent peptidase activity"/>
    <property type="evidence" value="ECO:0007669"/>
    <property type="project" value="InterPro"/>
</dbReference>
<dbReference type="InterPro" id="IPR029045">
    <property type="entry name" value="ClpP/crotonase-like_dom_sf"/>
</dbReference>
<dbReference type="HAMAP" id="MF_00444">
    <property type="entry name" value="ClpP"/>
    <property type="match status" value="1"/>
</dbReference>
<sequence>MSGRNLRRRLRVNAADGRRKRPPQPSPSSRRRTPPMRLSVKCSKPQRIMKRCFSEPMLLSWKGEGVSDDQESSSLGSDHGDSGGVGVLYHPQTCADVFSSTSSLPGISTGNFEGVQGYKKDAKVVVNVTVEGSPGPVRTMVKLGGCVEETIKLVLNKYNEEQRTPKIDKSSQSLYELHQSYFSLQSLDKSELIGDIGSRSFYLRRISSNLNTNKASSSLTLDIAPPSPPAIILISAFIAQGFCKLIRRTGQSESILHSVMKDEKNIVCRRSMGDLYVWLISFFFIIALLVMVVFQLMCLADLEFDYINPYDSSSRINKAVFPEFFTQGALCILYLITGHWCMALFCAPYLYFNVRLYTRKQHLVDVTEIFNQLHWEKKQRLFKLGYLIVNLFLAIFCCGSKHYAGLKLQSQVPFASGRPNLTAELFKRVHKSLHFRNCKPNAMRITMMPVGTPQVPYRTPGEGGWQWVDLWNALYRERVIFIGQEIDEEFSNQVLATMLYLDSLEDNKKFYMYINGPGGDLTPTLAIYDTMKSLKNPVSTYCVGFAYNLAGFLVAGGEKGSRMAMPLSRIALQAPAGAARGQADDIRNEADELLRIRDYLYKELAKNTGQPVEKIYKDLSRMKRFNAEEALEYGLIDRIVRPPQISADAPPKDTGIGLDVHRVMRKGSKLVKNGQMCNDVDKNLRINFSDNLRNGFLSFAFANACLFVFTHYFVLYMERRGIRHPYSDKADAKFKRLAFYGEIVGFVVVLLWSCSFGWLLAFEVALLLIVNINGVYFLRYMNLKARIRTATTLESEKIEANDGTEVVEENKQSESANHNQRFSANEINLATRLSEAKFRMKELQDQCHEHKKEKENLITTLNRATKSLYNFSKDLTRLREENIDLVAKLSATDSWYQFQVQTTLDYENRNAILEQENKKLQEKLNEMKSSYELFNEVKSSYEFYRTCYRDTEEDYMNLMEEKIELSSIMAAKTEFFDKTLQELADNCRVLEEENSEAHKKMLIARMSSGMVNALEEKCMRLEQEKAELKCEILDAKVDVAVVNELEEKCRRLEEEKTELMCENSAAKVGVAALKELEEKCKRLEQEKTELMSEVTAAKVAAEIYQSYLHDLDGDDLVIVG</sequence>
<evidence type="ECO:0000259" key="6">
    <source>
        <dbReference type="Pfam" id="PF23156"/>
    </source>
</evidence>
<keyword evidence="5" id="KW-1133">Transmembrane helix</keyword>
<feature type="region of interest" description="Disordered" evidence="4">
    <location>
        <begin position="64"/>
        <end position="84"/>
    </location>
</feature>
<dbReference type="PRINTS" id="PR00127">
    <property type="entry name" value="CLPPROTEASEP"/>
</dbReference>
<dbReference type="InterPro" id="IPR055482">
    <property type="entry name" value="DUF7054"/>
</dbReference>
<reference evidence="7 8" key="1">
    <citation type="journal article" date="2020" name="Nat. Commun.">
        <title>Genome of Tripterygium wilfordii and identification of cytochrome P450 involved in triptolide biosynthesis.</title>
        <authorList>
            <person name="Tu L."/>
            <person name="Su P."/>
            <person name="Zhang Z."/>
            <person name="Gao L."/>
            <person name="Wang J."/>
            <person name="Hu T."/>
            <person name="Zhou J."/>
            <person name="Zhang Y."/>
            <person name="Zhao Y."/>
            <person name="Liu Y."/>
            <person name="Song Y."/>
            <person name="Tong Y."/>
            <person name="Lu Y."/>
            <person name="Yang J."/>
            <person name="Xu C."/>
            <person name="Jia M."/>
            <person name="Peters R.J."/>
            <person name="Huang L."/>
            <person name="Gao W."/>
        </authorList>
    </citation>
    <scope>NUCLEOTIDE SEQUENCE [LARGE SCALE GENOMIC DNA]</scope>
    <source>
        <strain evidence="8">cv. XIE 37</strain>
        <tissue evidence="7">Leaf</tissue>
    </source>
</reference>
<dbReference type="PANTHER" id="PTHR10381:SF46">
    <property type="entry name" value="ATP-DEPENDENT CLP PROTEASE PROTEOLYTIC SUBUNIT-RELATED PROTEIN 2, CHLOROPLASTIC"/>
    <property type="match status" value="1"/>
</dbReference>
<feature type="coiled-coil region" evidence="3">
    <location>
        <begin position="980"/>
        <end position="1100"/>
    </location>
</feature>
<feature type="transmembrane region" description="Helical" evidence="5">
    <location>
        <begin position="275"/>
        <end position="297"/>
    </location>
</feature>
<keyword evidence="7" id="KW-0378">Hydrolase</keyword>
<feature type="coiled-coil region" evidence="3">
    <location>
        <begin position="903"/>
        <end position="937"/>
    </location>
</feature>
<comment type="similarity">
    <text evidence="1 2">Belongs to the peptidase S14 family.</text>
</comment>
<dbReference type="GO" id="GO:0009368">
    <property type="term" value="C:endopeptidase Clp complex"/>
    <property type="evidence" value="ECO:0007669"/>
    <property type="project" value="TreeGrafter"/>
</dbReference>
<dbReference type="AlphaFoldDB" id="A0A7J7C6Z0"/>
<feature type="transmembrane region" description="Helical" evidence="5">
    <location>
        <begin position="695"/>
        <end position="716"/>
    </location>
</feature>
<dbReference type="SMART" id="SM01398">
    <property type="entry name" value="Cornichon"/>
    <property type="match status" value="1"/>
</dbReference>
<protein>
    <recommendedName>
        <fullName evidence="2">ATP-dependent Clp protease proteolytic subunit</fullName>
    </recommendedName>
</protein>
<accession>A0A7J7C6Z0</accession>
<evidence type="ECO:0000256" key="2">
    <source>
        <dbReference type="RuleBase" id="RU003567"/>
    </source>
</evidence>
<dbReference type="GO" id="GO:0006515">
    <property type="term" value="P:protein quality control for misfolded or incompletely synthesized proteins"/>
    <property type="evidence" value="ECO:0007669"/>
    <property type="project" value="TreeGrafter"/>
</dbReference>
<feature type="transmembrane region" description="Helical" evidence="5">
    <location>
        <begin position="332"/>
        <end position="352"/>
    </location>
</feature>
<keyword evidence="7" id="KW-0645">Protease</keyword>
<keyword evidence="8" id="KW-1185">Reference proteome</keyword>
<evidence type="ECO:0000256" key="5">
    <source>
        <dbReference type="SAM" id="Phobius"/>
    </source>
</evidence>
<keyword evidence="3" id="KW-0175">Coiled coil</keyword>
<dbReference type="FunFam" id="3.90.226.10:FF:000050">
    <property type="entry name" value="ATP-dependent Clp protease proteolytic subunit"/>
    <property type="match status" value="1"/>
</dbReference>
<dbReference type="InterPro" id="IPR023562">
    <property type="entry name" value="ClpP/TepA"/>
</dbReference>
<evidence type="ECO:0000313" key="7">
    <source>
        <dbReference type="EMBL" id="KAF5729899.1"/>
    </source>
</evidence>
<dbReference type="Gene3D" id="3.90.226.10">
    <property type="entry name" value="2-enoyl-CoA Hydratase, Chain A, domain 1"/>
    <property type="match status" value="1"/>
</dbReference>
<name>A0A7J7C6Z0_TRIWF</name>